<dbReference type="SUPFAM" id="SSF53850">
    <property type="entry name" value="Periplasmic binding protein-like II"/>
    <property type="match status" value="1"/>
</dbReference>
<dbReference type="PANTHER" id="PTHR30537">
    <property type="entry name" value="HTH-TYPE TRANSCRIPTIONAL REGULATOR"/>
    <property type="match status" value="1"/>
</dbReference>
<reference evidence="6" key="2">
    <citation type="submission" date="2020-09" db="EMBL/GenBank/DDBJ databases">
        <authorList>
            <person name="Sun Q."/>
            <person name="Zhou Y."/>
        </authorList>
    </citation>
    <scope>NUCLEOTIDE SEQUENCE</scope>
    <source>
        <strain evidence="6">CGMCC 1.15725</strain>
    </source>
</reference>
<dbReference type="InterPro" id="IPR005119">
    <property type="entry name" value="LysR_subst-bd"/>
</dbReference>
<proteinExistence type="inferred from homology"/>
<feature type="domain" description="HTH lysR-type" evidence="5">
    <location>
        <begin position="1"/>
        <end position="57"/>
    </location>
</feature>
<dbReference type="GO" id="GO:0043565">
    <property type="term" value="F:sequence-specific DNA binding"/>
    <property type="evidence" value="ECO:0007669"/>
    <property type="project" value="TreeGrafter"/>
</dbReference>
<sequence>MIEQILSFVTVVDAGGFSEAGRRLSLPKSTISHRVQQLEERLGVRLLHRTPRVVRVTEEGAVYYQRCVRILAELEDAETEVRQEPKEPTGTLRLSGPIEFGMQILSGVLAEFLKAHPHVRLKLELTSRNVDLVEEGYDAALRIGTLEDSALVSRRILSIPRGLYASPDYLAAHGRPERPEDLDRHACLRFETAFYHGAWVFTGPGGKVSFQPAGTVEANNLTVLRDAAIAGLGVALLPCYQCREAERDGRLERVMVDWTPESADVYVLYPSKRHLASRVRAFLTYLDRNMERLTRDIRDGAGNSVQ</sequence>
<evidence type="ECO:0000313" key="6">
    <source>
        <dbReference type="EMBL" id="GGF04349.1"/>
    </source>
</evidence>
<comment type="similarity">
    <text evidence="1">Belongs to the LysR transcriptional regulatory family.</text>
</comment>
<dbReference type="GO" id="GO:0003700">
    <property type="term" value="F:DNA-binding transcription factor activity"/>
    <property type="evidence" value="ECO:0007669"/>
    <property type="project" value="InterPro"/>
</dbReference>
<accession>A0A8J2YPS4</accession>
<gene>
    <name evidence="6" type="ORF">GCM10011611_07180</name>
</gene>
<evidence type="ECO:0000256" key="3">
    <source>
        <dbReference type="ARBA" id="ARBA00023125"/>
    </source>
</evidence>
<keyword evidence="4" id="KW-0804">Transcription</keyword>
<dbReference type="PROSITE" id="PS50931">
    <property type="entry name" value="HTH_LYSR"/>
    <property type="match status" value="1"/>
</dbReference>
<dbReference type="SUPFAM" id="SSF46785">
    <property type="entry name" value="Winged helix' DNA-binding domain"/>
    <property type="match status" value="1"/>
</dbReference>
<evidence type="ECO:0000256" key="2">
    <source>
        <dbReference type="ARBA" id="ARBA00023015"/>
    </source>
</evidence>
<dbReference type="CDD" id="cd08422">
    <property type="entry name" value="PBP2_CrgA_like"/>
    <property type="match status" value="1"/>
</dbReference>
<keyword evidence="3" id="KW-0238">DNA-binding</keyword>
<comment type="caution">
    <text evidence="6">The sequence shown here is derived from an EMBL/GenBank/DDBJ whole genome shotgun (WGS) entry which is preliminary data.</text>
</comment>
<dbReference type="InterPro" id="IPR058163">
    <property type="entry name" value="LysR-type_TF_proteobact-type"/>
</dbReference>
<dbReference type="PANTHER" id="PTHR30537:SF68">
    <property type="entry name" value="TRANSCRIPTIONAL REGULATOR-RELATED"/>
    <property type="match status" value="1"/>
</dbReference>
<protein>
    <submittedName>
        <fullName evidence="6">LysR family transcriptional regulator</fullName>
    </submittedName>
</protein>
<dbReference type="RefSeq" id="WP_189042631.1">
    <property type="nucleotide sequence ID" value="NZ_BMJQ01000002.1"/>
</dbReference>
<dbReference type="AlphaFoldDB" id="A0A8J2YPS4"/>
<organism evidence="6 7">
    <name type="scientific">Aliidongia dinghuensis</name>
    <dbReference type="NCBI Taxonomy" id="1867774"/>
    <lineage>
        <taxon>Bacteria</taxon>
        <taxon>Pseudomonadati</taxon>
        <taxon>Pseudomonadota</taxon>
        <taxon>Alphaproteobacteria</taxon>
        <taxon>Rhodospirillales</taxon>
        <taxon>Dongiaceae</taxon>
        <taxon>Aliidongia</taxon>
    </lineage>
</organism>
<dbReference type="Proteomes" id="UP000646365">
    <property type="component" value="Unassembled WGS sequence"/>
</dbReference>
<keyword evidence="7" id="KW-1185">Reference proteome</keyword>
<dbReference type="Pfam" id="PF00126">
    <property type="entry name" value="HTH_1"/>
    <property type="match status" value="1"/>
</dbReference>
<dbReference type="GO" id="GO:0006351">
    <property type="term" value="P:DNA-templated transcription"/>
    <property type="evidence" value="ECO:0007669"/>
    <property type="project" value="TreeGrafter"/>
</dbReference>
<evidence type="ECO:0000259" key="5">
    <source>
        <dbReference type="PROSITE" id="PS50931"/>
    </source>
</evidence>
<evidence type="ECO:0000256" key="4">
    <source>
        <dbReference type="ARBA" id="ARBA00023163"/>
    </source>
</evidence>
<dbReference type="Gene3D" id="3.40.190.290">
    <property type="match status" value="1"/>
</dbReference>
<dbReference type="Pfam" id="PF03466">
    <property type="entry name" value="LysR_substrate"/>
    <property type="match status" value="1"/>
</dbReference>
<dbReference type="FunFam" id="1.10.10.10:FF:000001">
    <property type="entry name" value="LysR family transcriptional regulator"/>
    <property type="match status" value="1"/>
</dbReference>
<reference evidence="6" key="1">
    <citation type="journal article" date="2014" name="Int. J. Syst. Evol. Microbiol.">
        <title>Complete genome sequence of Corynebacterium casei LMG S-19264T (=DSM 44701T), isolated from a smear-ripened cheese.</title>
        <authorList>
            <consortium name="US DOE Joint Genome Institute (JGI-PGF)"/>
            <person name="Walter F."/>
            <person name="Albersmeier A."/>
            <person name="Kalinowski J."/>
            <person name="Ruckert C."/>
        </authorList>
    </citation>
    <scope>NUCLEOTIDE SEQUENCE</scope>
    <source>
        <strain evidence="6">CGMCC 1.15725</strain>
    </source>
</reference>
<evidence type="ECO:0000256" key="1">
    <source>
        <dbReference type="ARBA" id="ARBA00009437"/>
    </source>
</evidence>
<dbReference type="EMBL" id="BMJQ01000002">
    <property type="protein sequence ID" value="GGF04349.1"/>
    <property type="molecule type" value="Genomic_DNA"/>
</dbReference>
<dbReference type="Gene3D" id="1.10.10.10">
    <property type="entry name" value="Winged helix-like DNA-binding domain superfamily/Winged helix DNA-binding domain"/>
    <property type="match status" value="1"/>
</dbReference>
<name>A0A8J2YPS4_9PROT</name>
<dbReference type="InterPro" id="IPR036388">
    <property type="entry name" value="WH-like_DNA-bd_sf"/>
</dbReference>
<keyword evidence="2" id="KW-0805">Transcription regulation</keyword>
<dbReference type="InterPro" id="IPR000847">
    <property type="entry name" value="LysR_HTH_N"/>
</dbReference>
<dbReference type="InterPro" id="IPR036390">
    <property type="entry name" value="WH_DNA-bd_sf"/>
</dbReference>
<evidence type="ECO:0000313" key="7">
    <source>
        <dbReference type="Proteomes" id="UP000646365"/>
    </source>
</evidence>